<protein>
    <submittedName>
        <fullName evidence="2">Uncharacterized protein</fullName>
    </submittedName>
</protein>
<evidence type="ECO:0000256" key="1">
    <source>
        <dbReference type="SAM" id="MobiDB-lite"/>
    </source>
</evidence>
<keyword evidence="3" id="KW-1185">Reference proteome</keyword>
<comment type="caution">
    <text evidence="2">The sequence shown here is derived from an EMBL/GenBank/DDBJ whole genome shotgun (WGS) entry which is preliminary data.</text>
</comment>
<reference evidence="2" key="1">
    <citation type="journal article" date="2023" name="G3 (Bethesda)">
        <title>A reference genome for the long-term kleptoplast-retaining sea slug Elysia crispata morphotype clarki.</title>
        <authorList>
            <person name="Eastman K.E."/>
            <person name="Pendleton A.L."/>
            <person name="Shaikh M.A."/>
            <person name="Suttiyut T."/>
            <person name="Ogas R."/>
            <person name="Tomko P."/>
            <person name="Gavelis G."/>
            <person name="Widhalm J.R."/>
            <person name="Wisecaver J.H."/>
        </authorList>
    </citation>
    <scope>NUCLEOTIDE SEQUENCE</scope>
    <source>
        <strain evidence="2">ECLA1</strain>
    </source>
</reference>
<organism evidence="2 3">
    <name type="scientific">Elysia crispata</name>
    <name type="common">lettuce slug</name>
    <dbReference type="NCBI Taxonomy" id="231223"/>
    <lineage>
        <taxon>Eukaryota</taxon>
        <taxon>Metazoa</taxon>
        <taxon>Spiralia</taxon>
        <taxon>Lophotrochozoa</taxon>
        <taxon>Mollusca</taxon>
        <taxon>Gastropoda</taxon>
        <taxon>Heterobranchia</taxon>
        <taxon>Euthyneura</taxon>
        <taxon>Panpulmonata</taxon>
        <taxon>Sacoglossa</taxon>
        <taxon>Placobranchoidea</taxon>
        <taxon>Plakobranchidae</taxon>
        <taxon>Elysia</taxon>
    </lineage>
</organism>
<feature type="compositionally biased region" description="Basic and acidic residues" evidence="1">
    <location>
        <begin position="1"/>
        <end position="13"/>
    </location>
</feature>
<evidence type="ECO:0000313" key="3">
    <source>
        <dbReference type="Proteomes" id="UP001283361"/>
    </source>
</evidence>
<proteinExistence type="predicted"/>
<dbReference type="EMBL" id="JAWDGP010004106">
    <property type="protein sequence ID" value="KAK3767830.1"/>
    <property type="molecule type" value="Genomic_DNA"/>
</dbReference>
<gene>
    <name evidence="2" type="ORF">RRG08_053973</name>
</gene>
<accession>A0AAE0ZER2</accession>
<dbReference type="Proteomes" id="UP001283361">
    <property type="component" value="Unassembled WGS sequence"/>
</dbReference>
<dbReference type="AlphaFoldDB" id="A0AAE0ZER2"/>
<feature type="region of interest" description="Disordered" evidence="1">
    <location>
        <begin position="1"/>
        <end position="32"/>
    </location>
</feature>
<sequence length="189" mass="21925">MLKERKKTERESEMLNDGPDVGRFISTQRATSNEKISKIKDDIQEKDVTKIRQTISRNFRRHRPLRVCPPITSACEANEHSLSHQNNYGEKNHQYGQRTQPPPSLFRAFNPFDGEGKHGRKRYNIQTKPRQSVFRYPVFLNTQRVVQNVGLTNFLRIIDTLVIYVLLPILRASHGRVTGDVFTPTHTLT</sequence>
<name>A0AAE0ZER2_9GAST</name>
<evidence type="ECO:0000313" key="2">
    <source>
        <dbReference type="EMBL" id="KAK3767830.1"/>
    </source>
</evidence>